<evidence type="ECO:0000313" key="5">
    <source>
        <dbReference type="Proteomes" id="UP001054252"/>
    </source>
</evidence>
<feature type="region of interest" description="Disordered" evidence="3">
    <location>
        <begin position="37"/>
        <end position="81"/>
    </location>
</feature>
<keyword evidence="1 2" id="KW-0238">DNA-binding</keyword>
<dbReference type="Proteomes" id="UP001054252">
    <property type="component" value="Unassembled WGS sequence"/>
</dbReference>
<name>A0AAV5JTP7_9ROSI</name>
<feature type="compositionally biased region" description="Pro residues" evidence="3">
    <location>
        <begin position="53"/>
        <end position="72"/>
    </location>
</feature>
<dbReference type="PROSITE" id="PS50935">
    <property type="entry name" value="SSB"/>
    <property type="match status" value="1"/>
</dbReference>
<evidence type="ECO:0000256" key="1">
    <source>
        <dbReference type="ARBA" id="ARBA00023125"/>
    </source>
</evidence>
<dbReference type="GO" id="GO:0003697">
    <property type="term" value="F:single-stranded DNA binding"/>
    <property type="evidence" value="ECO:0007669"/>
    <property type="project" value="InterPro"/>
</dbReference>
<dbReference type="PANTHER" id="PTHR10302:SF23">
    <property type="entry name" value="PROTEIN OSB4, CHLOROPLASTIC"/>
    <property type="match status" value="1"/>
</dbReference>
<evidence type="ECO:0000256" key="3">
    <source>
        <dbReference type="SAM" id="MobiDB-lite"/>
    </source>
</evidence>
<dbReference type="PANTHER" id="PTHR10302">
    <property type="entry name" value="SINGLE-STRANDED DNA-BINDING PROTEIN"/>
    <property type="match status" value="1"/>
</dbReference>
<organism evidence="4 5">
    <name type="scientific">Rubroshorea leprosula</name>
    <dbReference type="NCBI Taxonomy" id="152421"/>
    <lineage>
        <taxon>Eukaryota</taxon>
        <taxon>Viridiplantae</taxon>
        <taxon>Streptophyta</taxon>
        <taxon>Embryophyta</taxon>
        <taxon>Tracheophyta</taxon>
        <taxon>Spermatophyta</taxon>
        <taxon>Magnoliopsida</taxon>
        <taxon>eudicotyledons</taxon>
        <taxon>Gunneridae</taxon>
        <taxon>Pentapetalae</taxon>
        <taxon>rosids</taxon>
        <taxon>malvids</taxon>
        <taxon>Malvales</taxon>
        <taxon>Dipterocarpaceae</taxon>
        <taxon>Rubroshorea</taxon>
    </lineage>
</organism>
<dbReference type="GO" id="GO:0042645">
    <property type="term" value="C:mitochondrial nucleoid"/>
    <property type="evidence" value="ECO:0007669"/>
    <property type="project" value="TreeGrafter"/>
</dbReference>
<evidence type="ECO:0000313" key="4">
    <source>
        <dbReference type="EMBL" id="GKV18008.1"/>
    </source>
</evidence>
<keyword evidence="5" id="KW-1185">Reference proteome</keyword>
<dbReference type="InterPro" id="IPR000424">
    <property type="entry name" value="Primosome_PriB/ssb"/>
</dbReference>
<dbReference type="InterPro" id="IPR011344">
    <property type="entry name" value="ssDNA-bd"/>
</dbReference>
<dbReference type="SUPFAM" id="SSF50249">
    <property type="entry name" value="Nucleic acid-binding proteins"/>
    <property type="match status" value="1"/>
</dbReference>
<dbReference type="AlphaFoldDB" id="A0AAV5JTP7"/>
<evidence type="ECO:0000256" key="2">
    <source>
        <dbReference type="PROSITE-ProRule" id="PRU00252"/>
    </source>
</evidence>
<accession>A0AAV5JTP7</accession>
<dbReference type="GO" id="GO:0006264">
    <property type="term" value="P:mitochondrial DNA replication"/>
    <property type="evidence" value="ECO:0007669"/>
    <property type="project" value="TreeGrafter"/>
</dbReference>
<comment type="caution">
    <text evidence="4">The sequence shown here is derived from an EMBL/GenBank/DDBJ whole genome shotgun (WGS) entry which is preliminary data.</text>
</comment>
<gene>
    <name evidence="4" type="ORF">SLEP1_g28445</name>
</gene>
<dbReference type="InterPro" id="IPR012340">
    <property type="entry name" value="NA-bd_OB-fold"/>
</dbReference>
<proteinExistence type="predicted"/>
<sequence length="356" mass="39493">MNSIARSLVRTATSQSAEPRKWVILRLYSSSTTTKQWVRYGKKSSASKSTRSKPPPTPPEPDPEPQPLPPLAPSKEWPKPTTIPYQAKAANSLSVIGYVDSPVQFETAADGKFWAGTVLTQKGSSGCHPFWMPIIFEGDLAHVAACHLKENDLVCIDGQVTSDPPPVDATPGTANIQVMVSSVNFVEDSFLSKKSVASLEQGGKFNSSEDLSASTKSGEDSASIPWRQLLDHPEEWHDYRKHKLSGSVKPKFPDFKRKDGGLALWLASAPRWVVSELEGVEFDDPIQKPKHRVSIDMGDDPWRDLMENPDKWWDNRLDKKNLKAPDFKHKETGEALWLNSSPAWVQSKLRSPVGGK</sequence>
<reference evidence="4 5" key="1">
    <citation type="journal article" date="2021" name="Commun. Biol.">
        <title>The genome of Shorea leprosula (Dipterocarpaceae) highlights the ecological relevance of drought in aseasonal tropical rainforests.</title>
        <authorList>
            <person name="Ng K.K.S."/>
            <person name="Kobayashi M.J."/>
            <person name="Fawcett J.A."/>
            <person name="Hatakeyama M."/>
            <person name="Paape T."/>
            <person name="Ng C.H."/>
            <person name="Ang C.C."/>
            <person name="Tnah L.H."/>
            <person name="Lee C.T."/>
            <person name="Nishiyama T."/>
            <person name="Sese J."/>
            <person name="O'Brien M.J."/>
            <person name="Copetti D."/>
            <person name="Mohd Noor M.I."/>
            <person name="Ong R.C."/>
            <person name="Putra M."/>
            <person name="Sireger I.Z."/>
            <person name="Indrioko S."/>
            <person name="Kosugi Y."/>
            <person name="Izuno A."/>
            <person name="Isagi Y."/>
            <person name="Lee S.L."/>
            <person name="Shimizu K.K."/>
        </authorList>
    </citation>
    <scope>NUCLEOTIDE SEQUENCE [LARGE SCALE GENOMIC DNA]</scope>
    <source>
        <strain evidence="4">214</strain>
    </source>
</reference>
<dbReference type="EMBL" id="BPVZ01000049">
    <property type="protein sequence ID" value="GKV18008.1"/>
    <property type="molecule type" value="Genomic_DNA"/>
</dbReference>
<protein>
    <submittedName>
        <fullName evidence="4">Uncharacterized protein</fullName>
    </submittedName>
</protein>